<keyword evidence="2" id="KW-1185">Reference proteome</keyword>
<dbReference type="AlphaFoldDB" id="D2R7T0"/>
<accession>D2R7T0</accession>
<dbReference type="HOGENOM" id="CLU_3366459_0_0_0"/>
<dbReference type="STRING" id="530564.Psta_2840"/>
<name>D2R7T0_PIRSD</name>
<organism evidence="1 2">
    <name type="scientific">Pirellula staleyi (strain ATCC 27377 / DSM 6068 / ICPB 4128)</name>
    <name type="common">Pirella staleyi</name>
    <dbReference type="NCBI Taxonomy" id="530564"/>
    <lineage>
        <taxon>Bacteria</taxon>
        <taxon>Pseudomonadati</taxon>
        <taxon>Planctomycetota</taxon>
        <taxon>Planctomycetia</taxon>
        <taxon>Pirellulales</taxon>
        <taxon>Pirellulaceae</taxon>
        <taxon>Pirellula</taxon>
    </lineage>
</organism>
<sequence length="35" mass="3846">MGPIGQVLFLATQQLNLPPRVSCHLQMMAAYSCLI</sequence>
<dbReference type="Proteomes" id="UP000001887">
    <property type="component" value="Chromosome"/>
</dbReference>
<evidence type="ECO:0000313" key="1">
    <source>
        <dbReference type="EMBL" id="ADB17506.1"/>
    </source>
</evidence>
<reference evidence="1 2" key="1">
    <citation type="journal article" date="2009" name="Stand. Genomic Sci.">
        <title>Complete genome sequence of Pirellula staleyi type strain (ATCC 27377).</title>
        <authorList>
            <person name="Clum A."/>
            <person name="Tindall B.J."/>
            <person name="Sikorski J."/>
            <person name="Ivanova N."/>
            <person name="Mavrommatis K."/>
            <person name="Lucas S."/>
            <person name="Glavina del Rio T."/>
            <person name="Nolan M."/>
            <person name="Chen F."/>
            <person name="Tice H."/>
            <person name="Pitluck S."/>
            <person name="Cheng J.F."/>
            <person name="Chertkov O."/>
            <person name="Brettin T."/>
            <person name="Han C."/>
            <person name="Detter J.C."/>
            <person name="Kuske C."/>
            <person name="Bruce D."/>
            <person name="Goodwin L."/>
            <person name="Ovchinikova G."/>
            <person name="Pati A."/>
            <person name="Mikhailova N."/>
            <person name="Chen A."/>
            <person name="Palaniappan K."/>
            <person name="Land M."/>
            <person name="Hauser L."/>
            <person name="Chang Y.J."/>
            <person name="Jeffries C.D."/>
            <person name="Chain P."/>
            <person name="Rohde M."/>
            <person name="Goker M."/>
            <person name="Bristow J."/>
            <person name="Eisen J.A."/>
            <person name="Markowitz V."/>
            <person name="Hugenholtz P."/>
            <person name="Kyrpides N.C."/>
            <person name="Klenk H.P."/>
            <person name="Lapidus A."/>
        </authorList>
    </citation>
    <scope>NUCLEOTIDE SEQUENCE [LARGE SCALE GENOMIC DNA]</scope>
    <source>
        <strain evidence="2">ATCC 27377 / DSM 6068 / ICPB 4128</strain>
    </source>
</reference>
<dbReference type="KEGG" id="psl:Psta_2840"/>
<gene>
    <name evidence="1" type="ordered locus">Psta_2840</name>
</gene>
<dbReference type="EMBL" id="CP001848">
    <property type="protein sequence ID" value="ADB17506.1"/>
    <property type="molecule type" value="Genomic_DNA"/>
</dbReference>
<protein>
    <submittedName>
        <fullName evidence="1">Uncharacterized protein</fullName>
    </submittedName>
</protein>
<proteinExistence type="predicted"/>
<evidence type="ECO:0000313" key="2">
    <source>
        <dbReference type="Proteomes" id="UP000001887"/>
    </source>
</evidence>